<comment type="caution">
    <text evidence="1">The sequence shown here is derived from an EMBL/GenBank/DDBJ whole genome shotgun (WGS) entry which is preliminary data.</text>
</comment>
<sequence length="68" mass="7947">MYFLSIITKVLVLIHQRKRVKWPGVKTIKATEAAAYYPGKFFELANSSDKDFWIVKSEVRYALWSFGC</sequence>
<accession>A0ACB0L2K0</accession>
<gene>
    <name evidence="1" type="ORF">MILVUS5_LOCUS28339</name>
</gene>
<dbReference type="EMBL" id="CASHSV030000409">
    <property type="protein sequence ID" value="CAJ2662802.1"/>
    <property type="molecule type" value="Genomic_DNA"/>
</dbReference>
<organism evidence="1 2">
    <name type="scientific">Trifolium pratense</name>
    <name type="common">Red clover</name>
    <dbReference type="NCBI Taxonomy" id="57577"/>
    <lineage>
        <taxon>Eukaryota</taxon>
        <taxon>Viridiplantae</taxon>
        <taxon>Streptophyta</taxon>
        <taxon>Embryophyta</taxon>
        <taxon>Tracheophyta</taxon>
        <taxon>Spermatophyta</taxon>
        <taxon>Magnoliopsida</taxon>
        <taxon>eudicotyledons</taxon>
        <taxon>Gunneridae</taxon>
        <taxon>Pentapetalae</taxon>
        <taxon>rosids</taxon>
        <taxon>fabids</taxon>
        <taxon>Fabales</taxon>
        <taxon>Fabaceae</taxon>
        <taxon>Papilionoideae</taxon>
        <taxon>50 kb inversion clade</taxon>
        <taxon>NPAAA clade</taxon>
        <taxon>Hologalegina</taxon>
        <taxon>IRL clade</taxon>
        <taxon>Trifolieae</taxon>
        <taxon>Trifolium</taxon>
    </lineage>
</organism>
<reference evidence="1" key="1">
    <citation type="submission" date="2023-10" db="EMBL/GenBank/DDBJ databases">
        <authorList>
            <person name="Rodriguez Cubillos JULIANA M."/>
            <person name="De Vega J."/>
        </authorList>
    </citation>
    <scope>NUCLEOTIDE SEQUENCE</scope>
</reference>
<evidence type="ECO:0000313" key="1">
    <source>
        <dbReference type="EMBL" id="CAJ2662802.1"/>
    </source>
</evidence>
<dbReference type="Proteomes" id="UP001177021">
    <property type="component" value="Unassembled WGS sequence"/>
</dbReference>
<name>A0ACB0L2K0_TRIPR</name>
<proteinExistence type="predicted"/>
<evidence type="ECO:0000313" key="2">
    <source>
        <dbReference type="Proteomes" id="UP001177021"/>
    </source>
</evidence>
<protein>
    <submittedName>
        <fullName evidence="1">Uncharacterized protein</fullName>
    </submittedName>
</protein>
<keyword evidence="2" id="KW-1185">Reference proteome</keyword>